<evidence type="ECO:0000313" key="2">
    <source>
        <dbReference type="EMBL" id="SEM12024.1"/>
    </source>
</evidence>
<feature type="transmembrane region" description="Helical" evidence="1">
    <location>
        <begin position="7"/>
        <end position="25"/>
    </location>
</feature>
<keyword evidence="1" id="KW-0472">Membrane</keyword>
<feature type="transmembrane region" description="Helical" evidence="1">
    <location>
        <begin position="140"/>
        <end position="164"/>
    </location>
</feature>
<feature type="transmembrane region" description="Helical" evidence="1">
    <location>
        <begin position="54"/>
        <end position="74"/>
    </location>
</feature>
<proteinExistence type="predicted"/>
<evidence type="ECO:0000313" key="3">
    <source>
        <dbReference type="Proteomes" id="UP000198521"/>
    </source>
</evidence>
<name>A0A1H7VSK1_AQUAM</name>
<dbReference type="STRING" id="1038014.SAMN04487910_4168"/>
<dbReference type="Proteomes" id="UP000198521">
    <property type="component" value="Unassembled WGS sequence"/>
</dbReference>
<feature type="transmembrane region" description="Helical" evidence="1">
    <location>
        <begin position="111"/>
        <end position="134"/>
    </location>
</feature>
<gene>
    <name evidence="2" type="ORF">SAMN04487910_4168</name>
</gene>
<protein>
    <recommendedName>
        <fullName evidence="4">YhhN-like protein</fullName>
    </recommendedName>
</protein>
<keyword evidence="3" id="KW-1185">Reference proteome</keyword>
<feature type="transmembrane region" description="Helical" evidence="1">
    <location>
        <begin position="201"/>
        <end position="219"/>
    </location>
</feature>
<feature type="transmembrane region" description="Helical" evidence="1">
    <location>
        <begin position="80"/>
        <end position="99"/>
    </location>
</feature>
<evidence type="ECO:0008006" key="4">
    <source>
        <dbReference type="Google" id="ProtNLM"/>
    </source>
</evidence>
<dbReference type="EMBL" id="FOAB01000009">
    <property type="protein sequence ID" value="SEM12024.1"/>
    <property type="molecule type" value="Genomic_DNA"/>
</dbReference>
<organism evidence="2 3">
    <name type="scientific">Aquimarina amphilecti</name>
    <dbReference type="NCBI Taxonomy" id="1038014"/>
    <lineage>
        <taxon>Bacteria</taxon>
        <taxon>Pseudomonadati</taxon>
        <taxon>Bacteroidota</taxon>
        <taxon>Flavobacteriia</taxon>
        <taxon>Flavobacteriales</taxon>
        <taxon>Flavobacteriaceae</taxon>
        <taxon>Aquimarina</taxon>
    </lineage>
</organism>
<evidence type="ECO:0000256" key="1">
    <source>
        <dbReference type="SAM" id="Phobius"/>
    </source>
</evidence>
<keyword evidence="1" id="KW-1133">Transmembrane helix</keyword>
<reference evidence="3" key="1">
    <citation type="submission" date="2016-10" db="EMBL/GenBank/DDBJ databases">
        <authorList>
            <person name="Varghese N."/>
            <person name="Submissions S."/>
        </authorList>
    </citation>
    <scope>NUCLEOTIDE SEQUENCE [LARGE SCALE GENOMIC DNA]</scope>
    <source>
        <strain evidence="3">DSM 25232 / NCIMB 14723 / 92V</strain>
    </source>
</reference>
<dbReference type="AlphaFoldDB" id="A0A1H7VSK1"/>
<accession>A0A1H7VSK1</accession>
<feature type="transmembrane region" description="Helical" evidence="1">
    <location>
        <begin position="31"/>
        <end position="47"/>
    </location>
</feature>
<sequence length="237" mass="27896">MRFVKLSYALFYFSYIVVIIVALFFDRIHLIYVKPLVPISLIFIYVINSKSVNFFFIISMIVIAVNDTLVYIDFDKYFDIVGLLIVSFYLINVFLLRNYISLKDIKFKEFVSFPIIISFVLISYLIFSVSQLVIPVLVDSIFTFFMILLVLLFFVGTCFFIYIIDKYKGNFKLFVSASCCLFVNALLLISHFYYYAREFTILANLAEIAGLYFFLKFLIDARLIDEDDRKINYLKDV</sequence>
<feature type="transmembrane region" description="Helical" evidence="1">
    <location>
        <begin position="171"/>
        <end position="195"/>
    </location>
</feature>
<keyword evidence="1" id="KW-0812">Transmembrane</keyword>